<accession>A0ABN7W2P3</accession>
<dbReference type="Proteomes" id="UP000789901">
    <property type="component" value="Unassembled WGS sequence"/>
</dbReference>
<comment type="caution">
    <text evidence="1">The sequence shown here is derived from an EMBL/GenBank/DDBJ whole genome shotgun (WGS) entry which is preliminary data.</text>
</comment>
<name>A0ABN7W2P3_GIGMA</name>
<evidence type="ECO:0000313" key="2">
    <source>
        <dbReference type="Proteomes" id="UP000789901"/>
    </source>
</evidence>
<dbReference type="EMBL" id="CAJVQB010028867">
    <property type="protein sequence ID" value="CAG8813195.1"/>
    <property type="molecule type" value="Genomic_DNA"/>
</dbReference>
<reference evidence="1 2" key="1">
    <citation type="submission" date="2021-06" db="EMBL/GenBank/DDBJ databases">
        <authorList>
            <person name="Kallberg Y."/>
            <person name="Tangrot J."/>
            <person name="Rosling A."/>
        </authorList>
    </citation>
    <scope>NUCLEOTIDE SEQUENCE [LARGE SCALE GENOMIC DNA]</scope>
    <source>
        <strain evidence="1 2">120-4 pot B 10/14</strain>
    </source>
</reference>
<organism evidence="1 2">
    <name type="scientific">Gigaspora margarita</name>
    <dbReference type="NCBI Taxonomy" id="4874"/>
    <lineage>
        <taxon>Eukaryota</taxon>
        <taxon>Fungi</taxon>
        <taxon>Fungi incertae sedis</taxon>
        <taxon>Mucoromycota</taxon>
        <taxon>Glomeromycotina</taxon>
        <taxon>Glomeromycetes</taxon>
        <taxon>Diversisporales</taxon>
        <taxon>Gigasporaceae</taxon>
        <taxon>Gigaspora</taxon>
    </lineage>
</organism>
<gene>
    <name evidence="1" type="ORF">GMARGA_LOCUS25721</name>
</gene>
<sequence length="41" mass="4635">MTVSLVPAPDIWCSFEEAGSCWSILIVLGSENFSQKERKYI</sequence>
<protein>
    <submittedName>
        <fullName evidence="1">12079_t:CDS:1</fullName>
    </submittedName>
</protein>
<proteinExistence type="predicted"/>
<keyword evidence="2" id="KW-1185">Reference proteome</keyword>
<evidence type="ECO:0000313" key="1">
    <source>
        <dbReference type="EMBL" id="CAG8813195.1"/>
    </source>
</evidence>